<evidence type="ECO:0000256" key="10">
    <source>
        <dbReference type="SAM" id="MobiDB-lite"/>
    </source>
</evidence>
<reference evidence="12 14" key="2">
    <citation type="submission" date="2022-05" db="EMBL/GenBank/DDBJ databases">
        <title>Chromosome-level reference genomes for two strains of Caenorhabditis briggsae: an improved platform for comparative genomics.</title>
        <authorList>
            <person name="Stevens L."/>
            <person name="Andersen E.C."/>
        </authorList>
    </citation>
    <scope>NUCLEOTIDE SEQUENCE [LARGE SCALE GENOMIC DNA]</scope>
    <source>
        <strain evidence="12">QX1410_ONT</strain>
        <tissue evidence="12">Whole-organism</tissue>
    </source>
</reference>
<proteinExistence type="predicted"/>
<dbReference type="PRINTS" id="PR00619">
    <property type="entry name" value="GATAZNFINGER"/>
</dbReference>
<evidence type="ECO:0000256" key="8">
    <source>
        <dbReference type="ARBA" id="ARBA00023242"/>
    </source>
</evidence>
<dbReference type="GO" id="GO:0005634">
    <property type="term" value="C:nucleus"/>
    <property type="evidence" value="ECO:0007669"/>
    <property type="project" value="UniProtKB-SubCell"/>
</dbReference>
<gene>
    <name evidence="12" type="ORF">L3Y34_011276</name>
    <name evidence="13" type="ORF">L5515_017141</name>
</gene>
<dbReference type="AlphaFoldDB" id="A0AAE8ZTX8"/>
<keyword evidence="7" id="KW-0804">Transcription</keyword>
<dbReference type="GO" id="GO:0006357">
    <property type="term" value="P:regulation of transcription by RNA polymerase II"/>
    <property type="evidence" value="ECO:0007669"/>
    <property type="project" value="InterPro"/>
</dbReference>
<comment type="subcellular location">
    <subcellularLocation>
        <location evidence="1">Nucleus</location>
    </subcellularLocation>
</comment>
<name>A0AAE8ZTX8_CAEBR</name>
<protein>
    <recommendedName>
        <fullName evidence="11">GATA-type domain-containing protein</fullName>
    </recommendedName>
</protein>
<evidence type="ECO:0000313" key="13">
    <source>
        <dbReference type="EMBL" id="UMM40567.1"/>
    </source>
</evidence>
<feature type="compositionally biased region" description="Basic and acidic residues" evidence="10">
    <location>
        <begin position="303"/>
        <end position="316"/>
    </location>
</feature>
<dbReference type="EMBL" id="CP092625">
    <property type="protein sequence ID" value="UMM40567.1"/>
    <property type="molecule type" value="Genomic_DNA"/>
</dbReference>
<evidence type="ECO:0000256" key="7">
    <source>
        <dbReference type="ARBA" id="ARBA00023163"/>
    </source>
</evidence>
<dbReference type="CDD" id="cd00202">
    <property type="entry name" value="ZnF_GATA"/>
    <property type="match status" value="1"/>
</dbReference>
<feature type="compositionally biased region" description="Low complexity" evidence="10">
    <location>
        <begin position="219"/>
        <end position="234"/>
    </location>
</feature>
<evidence type="ECO:0000256" key="1">
    <source>
        <dbReference type="ARBA" id="ARBA00004123"/>
    </source>
</evidence>
<sequence>MDTTYQENHNGWAEMESAQITQQSGGLRLPTQNMDPPAEQKDESQISELHRMKLENEYVPPIERQSVITNNTMVYDGKIEPVAPQTMFYTGFDYPTTFGMLDPNGAIQNSYYNIYSIPVNNLNQPLINNFANPIYETSVPTINIPTAYPAPTPVYECVKCSQNCGDGAKAVNGGMMCSNCAKVSEYPSPIVYPPSIGIPPVIEIPSDQPPMKIPKASKKSSNANRGSNGSASRRQGLVCSNCNGTNTTLWRRNAEGDPVCNACGLYFKLHHIARPTSMKKEGALQTRKRKSKTGEAVSPPVSRARERKYERSEKISRAATRRAGSAKAERELTTAAVAAATNPYAQADLYAIPSSTVGLQHQQDQTYSYYPWNPATTGIMMVPSDQNIYATTYNTGFVRPADNIQVHVMPVQDDETKAAARDLEAVDNEQ</sequence>
<evidence type="ECO:0000313" key="15">
    <source>
        <dbReference type="Proteomes" id="UP000829354"/>
    </source>
</evidence>
<evidence type="ECO:0000256" key="5">
    <source>
        <dbReference type="ARBA" id="ARBA00023015"/>
    </source>
</evidence>
<dbReference type="SUPFAM" id="SSF57716">
    <property type="entry name" value="Glucocorticoid receptor-like (DNA-binding domain)"/>
    <property type="match status" value="1"/>
</dbReference>
<keyword evidence="4" id="KW-0862">Zinc</keyword>
<organism evidence="12 14">
    <name type="scientific">Caenorhabditis briggsae</name>
    <dbReference type="NCBI Taxonomy" id="6238"/>
    <lineage>
        <taxon>Eukaryota</taxon>
        <taxon>Metazoa</taxon>
        <taxon>Ecdysozoa</taxon>
        <taxon>Nematoda</taxon>
        <taxon>Chromadorea</taxon>
        <taxon>Rhabditida</taxon>
        <taxon>Rhabditina</taxon>
        <taxon>Rhabditomorpha</taxon>
        <taxon>Rhabditoidea</taxon>
        <taxon>Rhabditidae</taxon>
        <taxon>Peloderinae</taxon>
        <taxon>Caenorhabditis</taxon>
    </lineage>
</organism>
<keyword evidence="6" id="KW-0238">DNA-binding</keyword>
<dbReference type="PANTHER" id="PTHR10071:SF281">
    <property type="entry name" value="BOX A-BINDING FACTOR-RELATED"/>
    <property type="match status" value="1"/>
</dbReference>
<evidence type="ECO:0000256" key="4">
    <source>
        <dbReference type="ARBA" id="ARBA00022833"/>
    </source>
</evidence>
<keyword evidence="8" id="KW-0539">Nucleus</keyword>
<dbReference type="InterPro" id="IPR000679">
    <property type="entry name" value="Znf_GATA"/>
</dbReference>
<feature type="region of interest" description="Disordered" evidence="10">
    <location>
        <begin position="279"/>
        <end position="329"/>
    </location>
</feature>
<dbReference type="Proteomes" id="UP000827892">
    <property type="component" value="Chromosome X"/>
</dbReference>
<dbReference type="FunFam" id="3.30.50.10:FF:000032">
    <property type="entry name" value="Transcription factor GATA-3"/>
    <property type="match status" value="1"/>
</dbReference>
<dbReference type="EMBL" id="CP090896">
    <property type="protein sequence ID" value="ULT81280.1"/>
    <property type="molecule type" value="Genomic_DNA"/>
</dbReference>
<dbReference type="GO" id="GO:0008270">
    <property type="term" value="F:zinc ion binding"/>
    <property type="evidence" value="ECO:0007669"/>
    <property type="project" value="UniProtKB-KW"/>
</dbReference>
<evidence type="ECO:0000256" key="9">
    <source>
        <dbReference type="PROSITE-ProRule" id="PRU00094"/>
    </source>
</evidence>
<feature type="compositionally biased region" description="Polar residues" evidence="10">
    <location>
        <begin position="19"/>
        <end position="34"/>
    </location>
</feature>
<dbReference type="Gene3D" id="3.30.50.10">
    <property type="entry name" value="Erythroid Transcription Factor GATA-1, subunit A"/>
    <property type="match status" value="1"/>
</dbReference>
<dbReference type="GO" id="GO:0009888">
    <property type="term" value="P:tissue development"/>
    <property type="evidence" value="ECO:0007669"/>
    <property type="project" value="UniProtKB-ARBA"/>
</dbReference>
<dbReference type="Pfam" id="PF00320">
    <property type="entry name" value="GATA"/>
    <property type="match status" value="1"/>
</dbReference>
<keyword evidence="5" id="KW-0805">Transcription regulation</keyword>
<dbReference type="InterPro" id="IPR013088">
    <property type="entry name" value="Znf_NHR/GATA"/>
</dbReference>
<reference evidence="13 15" key="1">
    <citation type="submission" date="2022-04" db="EMBL/GenBank/DDBJ databases">
        <title>Chromosome-level reference genomes for two strains of Caenorhabditis briggsae: an improved platform for comparative genomics.</title>
        <authorList>
            <person name="Stevens L."/>
            <person name="Andersen E."/>
        </authorList>
    </citation>
    <scope>NUCLEOTIDE SEQUENCE [LARGE SCALE GENOMIC DNA]</scope>
    <source>
        <strain evidence="13">VX34</strain>
        <tissue evidence="13">Whole-organism</tissue>
    </source>
</reference>
<keyword evidence="3 9" id="KW-0863">Zinc-finger</keyword>
<dbReference type="SMART" id="SM00401">
    <property type="entry name" value="ZnF_GATA"/>
    <property type="match status" value="1"/>
</dbReference>
<evidence type="ECO:0000313" key="12">
    <source>
        <dbReference type="EMBL" id="ULT81280.1"/>
    </source>
</evidence>
<dbReference type="PANTHER" id="PTHR10071">
    <property type="entry name" value="TRANSCRIPTION FACTOR GATA FAMILY MEMBER"/>
    <property type="match status" value="1"/>
</dbReference>
<dbReference type="PROSITE" id="PS00344">
    <property type="entry name" value="GATA_ZN_FINGER_1"/>
    <property type="match status" value="1"/>
</dbReference>
<evidence type="ECO:0000256" key="6">
    <source>
        <dbReference type="ARBA" id="ARBA00023125"/>
    </source>
</evidence>
<dbReference type="Proteomes" id="UP000829354">
    <property type="component" value="Chromosome X"/>
</dbReference>
<keyword evidence="2" id="KW-0479">Metal-binding</keyword>
<dbReference type="GO" id="GO:0003700">
    <property type="term" value="F:DNA-binding transcription factor activity"/>
    <property type="evidence" value="ECO:0007669"/>
    <property type="project" value="InterPro"/>
</dbReference>
<feature type="region of interest" description="Disordered" evidence="10">
    <location>
        <begin position="19"/>
        <end position="45"/>
    </location>
</feature>
<feature type="region of interest" description="Disordered" evidence="10">
    <location>
        <begin position="203"/>
        <end position="237"/>
    </location>
</feature>
<dbReference type="InterPro" id="IPR039355">
    <property type="entry name" value="Transcription_factor_GATA"/>
</dbReference>
<dbReference type="PROSITE" id="PS50114">
    <property type="entry name" value="GATA_ZN_FINGER_2"/>
    <property type="match status" value="1"/>
</dbReference>
<evidence type="ECO:0000256" key="2">
    <source>
        <dbReference type="ARBA" id="ARBA00022723"/>
    </source>
</evidence>
<dbReference type="GO" id="GO:0000976">
    <property type="term" value="F:transcription cis-regulatory region binding"/>
    <property type="evidence" value="ECO:0007669"/>
    <property type="project" value="UniProtKB-ARBA"/>
</dbReference>
<evidence type="ECO:0000313" key="14">
    <source>
        <dbReference type="Proteomes" id="UP000827892"/>
    </source>
</evidence>
<accession>A0AAE8ZTX8</accession>
<feature type="domain" description="GATA-type" evidence="11">
    <location>
        <begin position="233"/>
        <end position="287"/>
    </location>
</feature>
<evidence type="ECO:0000256" key="3">
    <source>
        <dbReference type="ARBA" id="ARBA00022771"/>
    </source>
</evidence>
<keyword evidence="15" id="KW-1185">Reference proteome</keyword>
<evidence type="ECO:0000259" key="11">
    <source>
        <dbReference type="PROSITE" id="PS50114"/>
    </source>
</evidence>